<reference evidence="1" key="1">
    <citation type="submission" date="2022-04" db="EMBL/GenBank/DDBJ databases">
        <title>Genome of the entomopathogenic fungus Entomophthora muscae.</title>
        <authorList>
            <person name="Elya C."/>
            <person name="Lovett B.R."/>
            <person name="Lee E."/>
            <person name="Macias A.M."/>
            <person name="Hajek A.E."/>
            <person name="De Bivort B.L."/>
            <person name="Kasson M.T."/>
            <person name="De Fine Licht H.H."/>
            <person name="Stajich J.E."/>
        </authorList>
    </citation>
    <scope>NUCLEOTIDE SEQUENCE</scope>
    <source>
        <strain evidence="1">Berkeley</strain>
    </source>
</reference>
<evidence type="ECO:0000313" key="2">
    <source>
        <dbReference type="Proteomes" id="UP001165960"/>
    </source>
</evidence>
<name>A0ACC2UE44_9FUNG</name>
<accession>A0ACC2UE44</accession>
<dbReference type="EMBL" id="QTSX02000778">
    <property type="protein sequence ID" value="KAJ9085158.1"/>
    <property type="molecule type" value="Genomic_DNA"/>
</dbReference>
<dbReference type="Proteomes" id="UP001165960">
    <property type="component" value="Unassembled WGS sequence"/>
</dbReference>
<proteinExistence type="predicted"/>
<comment type="caution">
    <text evidence="1">The sequence shown here is derived from an EMBL/GenBank/DDBJ whole genome shotgun (WGS) entry which is preliminary data.</text>
</comment>
<protein>
    <submittedName>
        <fullName evidence="1">Uncharacterized protein</fullName>
    </submittedName>
</protein>
<sequence length="81" mass="9327">MGDGDCHFVNRGLAALYLKNISDQCLQVPNFRRGIYVKAYYFDLSQMRCVPLKMCSRCLPFPSLKACQEKCEKHPKNPNLL</sequence>
<evidence type="ECO:0000313" key="1">
    <source>
        <dbReference type="EMBL" id="KAJ9085158.1"/>
    </source>
</evidence>
<organism evidence="1 2">
    <name type="scientific">Entomophthora muscae</name>
    <dbReference type="NCBI Taxonomy" id="34485"/>
    <lineage>
        <taxon>Eukaryota</taxon>
        <taxon>Fungi</taxon>
        <taxon>Fungi incertae sedis</taxon>
        <taxon>Zoopagomycota</taxon>
        <taxon>Entomophthoromycotina</taxon>
        <taxon>Entomophthoromycetes</taxon>
        <taxon>Entomophthorales</taxon>
        <taxon>Entomophthoraceae</taxon>
        <taxon>Entomophthora</taxon>
    </lineage>
</organism>
<keyword evidence="2" id="KW-1185">Reference proteome</keyword>
<gene>
    <name evidence="1" type="ORF">DSO57_1016672</name>
</gene>